<dbReference type="PANTHER" id="PTHR46388">
    <property type="entry name" value="NHL REPEAT-CONTAINING PROTEIN 2"/>
    <property type="match status" value="1"/>
</dbReference>
<accession>A0AAD1U5I2</accession>
<dbReference type="EMBL" id="CAMPGE010002927">
    <property type="protein sequence ID" value="CAI2361745.1"/>
    <property type="molecule type" value="Genomic_DNA"/>
</dbReference>
<name>A0AAD1U5I2_EUPCR</name>
<keyword evidence="3" id="KW-1185">Reference proteome</keyword>
<dbReference type="AlphaFoldDB" id="A0AAD1U5I2"/>
<evidence type="ECO:0000313" key="3">
    <source>
        <dbReference type="Proteomes" id="UP001295684"/>
    </source>
</evidence>
<dbReference type="PROSITE" id="PS51352">
    <property type="entry name" value="THIOREDOXIN_2"/>
    <property type="match status" value="1"/>
</dbReference>
<dbReference type="Proteomes" id="UP001295684">
    <property type="component" value="Unassembled WGS sequence"/>
</dbReference>
<dbReference type="SUPFAM" id="SSF52833">
    <property type="entry name" value="Thioredoxin-like"/>
    <property type="match status" value="1"/>
</dbReference>
<sequence>MRHGSIYSKIQSESQNLTSLLRTFSGRRAVDCIYDHLNTMEKYISKNKKKLLAKDFPSNHQWFNSKPLSLRKELRNKLVVIDFWTYCCINCLHVLPELEWLETKYSDEPGITFIGCHSAKFTNERESDKVQEAVLKYDVKHPVFNDEEMIFWDQLERRSWPSIAIISPDGVPILFLSGEGHKNRIDMFLEASAEFYNDRLDRTPIDLYLEEEKEIQEKESKATRVDSLTSEEHAALNSNLRFPSKIISIATQPCLPYDCNLMVISDTGNNRVIIVDIETNECLDVIGSGNIGLVDGEYGDCAFHHPQGICHVYRENEHFLYVCDSNNHAIREINLNKKEVLTVIGTGEQGRDREGNKKPEFQKLSSPWDIVAINRDTLIIAMAGVHQIWALNLKNNRCFNFSGTGSEANLDSSVNLKKCEWAQPSGLSLGVISKEKMEIYVADSESSAIRAIDMKTLNSSRNVAGGDSDPYNLHAYGDKDDVGNKAKLQHPLGVHFVKNKNVVLVTDTYNHKIKVIDPFTDEIFSWLGNGEGGLKDGNSTSSQFSEPSGCCSIWNKDSSDNDKLTVLIADTNNHCIRMVDYDEGDVSTVRLKNIPPARTPFTGPVKTEMEVKCEDGFCVPKFKNKR</sequence>
<dbReference type="InterPro" id="IPR036249">
    <property type="entry name" value="Thioredoxin-like_sf"/>
</dbReference>
<proteinExistence type="predicted"/>
<reference evidence="2" key="1">
    <citation type="submission" date="2023-07" db="EMBL/GenBank/DDBJ databases">
        <authorList>
            <consortium name="AG Swart"/>
            <person name="Singh M."/>
            <person name="Singh A."/>
            <person name="Seah K."/>
            <person name="Emmerich C."/>
        </authorList>
    </citation>
    <scope>NUCLEOTIDE SEQUENCE</scope>
    <source>
        <strain evidence="2">DP1</strain>
    </source>
</reference>
<evidence type="ECO:0000259" key="1">
    <source>
        <dbReference type="PROSITE" id="PS51352"/>
    </source>
</evidence>
<comment type="caution">
    <text evidence="2">The sequence shown here is derived from an EMBL/GenBank/DDBJ whole genome shotgun (WGS) entry which is preliminary data.</text>
</comment>
<feature type="domain" description="Thioredoxin" evidence="1">
    <location>
        <begin position="47"/>
        <end position="194"/>
    </location>
</feature>
<dbReference type="SUPFAM" id="SSF101898">
    <property type="entry name" value="NHL repeat"/>
    <property type="match status" value="1"/>
</dbReference>
<dbReference type="InterPro" id="IPR013766">
    <property type="entry name" value="Thioredoxin_domain"/>
</dbReference>
<dbReference type="InterPro" id="IPR011042">
    <property type="entry name" value="6-blade_b-propeller_TolB-like"/>
</dbReference>
<dbReference type="PANTHER" id="PTHR46388:SF2">
    <property type="entry name" value="NHL REPEAT-CONTAINING PROTEIN 2"/>
    <property type="match status" value="1"/>
</dbReference>
<gene>
    <name evidence="2" type="ORF">ECRASSUSDP1_LOCUS3058</name>
</gene>
<dbReference type="Gene3D" id="2.120.10.30">
    <property type="entry name" value="TolB, C-terminal domain"/>
    <property type="match status" value="3"/>
</dbReference>
<dbReference type="InterPro" id="IPR012336">
    <property type="entry name" value="Thioredoxin-like_fold"/>
</dbReference>
<protein>
    <recommendedName>
        <fullName evidence="1">Thioredoxin domain-containing protein</fullName>
    </recommendedName>
</protein>
<dbReference type="Gene3D" id="3.40.30.10">
    <property type="entry name" value="Glutaredoxin"/>
    <property type="match status" value="1"/>
</dbReference>
<dbReference type="Pfam" id="PF13905">
    <property type="entry name" value="Thioredoxin_8"/>
    <property type="match status" value="1"/>
</dbReference>
<evidence type="ECO:0000313" key="2">
    <source>
        <dbReference type="EMBL" id="CAI2361745.1"/>
    </source>
</evidence>
<organism evidence="2 3">
    <name type="scientific">Euplotes crassus</name>
    <dbReference type="NCBI Taxonomy" id="5936"/>
    <lineage>
        <taxon>Eukaryota</taxon>
        <taxon>Sar</taxon>
        <taxon>Alveolata</taxon>
        <taxon>Ciliophora</taxon>
        <taxon>Intramacronucleata</taxon>
        <taxon>Spirotrichea</taxon>
        <taxon>Hypotrichia</taxon>
        <taxon>Euplotida</taxon>
        <taxon>Euplotidae</taxon>
        <taxon>Moneuplotes</taxon>
    </lineage>
</organism>